<feature type="domain" description="SSD" evidence="7">
    <location>
        <begin position="625"/>
        <end position="755"/>
    </location>
</feature>
<keyword evidence="2" id="KW-1003">Cell membrane</keyword>
<feature type="transmembrane region" description="Helical" evidence="6">
    <location>
        <begin position="12"/>
        <end position="31"/>
    </location>
</feature>
<dbReference type="Gene3D" id="1.20.1640.10">
    <property type="entry name" value="Multidrug efflux transporter AcrB transmembrane domain"/>
    <property type="match status" value="2"/>
</dbReference>
<evidence type="ECO:0000256" key="5">
    <source>
        <dbReference type="ARBA" id="ARBA00023136"/>
    </source>
</evidence>
<dbReference type="GO" id="GO:0022857">
    <property type="term" value="F:transmembrane transporter activity"/>
    <property type="evidence" value="ECO:0007669"/>
    <property type="project" value="InterPro"/>
</dbReference>
<dbReference type="PANTHER" id="PTHR33406:SF13">
    <property type="entry name" value="MEMBRANE PROTEIN YDFJ"/>
    <property type="match status" value="1"/>
</dbReference>
<feature type="transmembrane region" description="Helical" evidence="6">
    <location>
        <begin position="340"/>
        <end position="366"/>
    </location>
</feature>
<evidence type="ECO:0000256" key="4">
    <source>
        <dbReference type="ARBA" id="ARBA00022989"/>
    </source>
</evidence>
<feature type="transmembrane region" description="Helical" evidence="6">
    <location>
        <begin position="273"/>
        <end position="292"/>
    </location>
</feature>
<dbReference type="AlphaFoldDB" id="A0A6S6U676"/>
<dbReference type="InterPro" id="IPR001036">
    <property type="entry name" value="Acrflvin-R"/>
</dbReference>
<dbReference type="PANTHER" id="PTHR33406">
    <property type="entry name" value="MEMBRANE PROTEIN MJ1562-RELATED"/>
    <property type="match status" value="1"/>
</dbReference>
<feature type="transmembrane region" description="Helical" evidence="6">
    <location>
        <begin position="245"/>
        <end position="267"/>
    </location>
</feature>
<keyword evidence="5 6" id="KW-0472">Membrane</keyword>
<reference evidence="8" key="1">
    <citation type="submission" date="2020-01" db="EMBL/GenBank/DDBJ databases">
        <authorList>
            <person name="Meier V. D."/>
            <person name="Meier V D."/>
        </authorList>
    </citation>
    <scope>NUCLEOTIDE SEQUENCE</scope>
    <source>
        <strain evidence="8">HLG_WM_MAG_01</strain>
    </source>
</reference>
<dbReference type="GO" id="GO:0005886">
    <property type="term" value="C:plasma membrane"/>
    <property type="evidence" value="ECO:0007669"/>
    <property type="project" value="UniProtKB-SubCell"/>
</dbReference>
<organism evidence="8">
    <name type="scientific">uncultured Sulfurovum sp</name>
    <dbReference type="NCBI Taxonomy" id="269237"/>
    <lineage>
        <taxon>Bacteria</taxon>
        <taxon>Pseudomonadati</taxon>
        <taxon>Campylobacterota</taxon>
        <taxon>Epsilonproteobacteria</taxon>
        <taxon>Campylobacterales</taxon>
        <taxon>Sulfurovaceae</taxon>
        <taxon>Sulfurovum</taxon>
        <taxon>environmental samples</taxon>
    </lineage>
</organism>
<dbReference type="PROSITE" id="PS50156">
    <property type="entry name" value="SSD"/>
    <property type="match status" value="2"/>
</dbReference>
<feature type="transmembrane region" description="Helical" evidence="6">
    <location>
        <begin position="628"/>
        <end position="647"/>
    </location>
</feature>
<evidence type="ECO:0000259" key="7">
    <source>
        <dbReference type="PROSITE" id="PS50156"/>
    </source>
</evidence>
<dbReference type="PRINTS" id="PR00702">
    <property type="entry name" value="ACRIFLAVINRP"/>
</dbReference>
<feature type="transmembrane region" description="Helical" evidence="6">
    <location>
        <begin position="216"/>
        <end position="233"/>
    </location>
</feature>
<dbReference type="InterPro" id="IPR050545">
    <property type="entry name" value="Mycobact_MmpL"/>
</dbReference>
<feature type="transmembrane region" description="Helical" evidence="6">
    <location>
        <begin position="402"/>
        <end position="422"/>
    </location>
</feature>
<keyword evidence="4 6" id="KW-1133">Transmembrane helix</keyword>
<dbReference type="SUPFAM" id="SSF82866">
    <property type="entry name" value="Multidrug efflux transporter AcrB transmembrane domain"/>
    <property type="match status" value="2"/>
</dbReference>
<comment type="subcellular location">
    <subcellularLocation>
        <location evidence="1">Cell membrane</location>
        <topology evidence="1">Multi-pass membrane protein</topology>
    </subcellularLocation>
</comment>
<feature type="transmembrane region" description="Helical" evidence="6">
    <location>
        <begin position="653"/>
        <end position="674"/>
    </location>
</feature>
<evidence type="ECO:0000256" key="3">
    <source>
        <dbReference type="ARBA" id="ARBA00022692"/>
    </source>
</evidence>
<dbReference type="EMBL" id="CACVAS010000170">
    <property type="protein sequence ID" value="CAA6828546.1"/>
    <property type="molecule type" value="Genomic_DNA"/>
</dbReference>
<feature type="transmembrane region" description="Helical" evidence="6">
    <location>
        <begin position="732"/>
        <end position="756"/>
    </location>
</feature>
<feature type="transmembrane region" description="Helical" evidence="6">
    <location>
        <begin position="695"/>
        <end position="720"/>
    </location>
</feature>
<sequence length="759" mass="84106">MKRNFFRWITHNPLKVVVMGMVLIALFAVGIPKIVKDTRADAFIPTGHPALVNKDKLVELFGLDDPIVVVVENERGVFNPKTLVLVYRLSEEIQKFREVKNDGITSLSTQKNILGVPDGMEVEYFLEKEKVSEEKAKSIETFIDNFPLMQGTLVSQDKKATLIIADLKNPLKAEALYEKLQQLTEGIKSEGTTLHVAGEGAVSGYMGAYIDHDAQQLNPIAAIVIMIVLFIAFRRIGAVMLPNLVIVGAVGLALGSMGHFGISFFVITNAMPVVLIGIAVADSIHILSTYYERRRDFSEESHNDAVVETMLEMWRPIGLTTLTTMAGFLGLSLSSSMPPMIYFGVFAMIGVASAWFFSITVLPALIAKFKLKPSFLFVKQEKGQNGLAEHCATVVATHPKKVLISALFFTVIALVGATQMIINEDRITTFHADEPIVKADRVINERFNGSHYLDILVDTHKEEGLFNPMVMKEIESFQAFAKTLPHVKGVVAYTDYLKQMNRALNENQKEMYQLPPTAEGAAQYFLLYSTGSSSDDLENILDYEYQKANVRIYVDSGEYIHEKVVIKEVENYLAKNFNSPLFNASVSGRVNVDYHWILGIENSHFKSVAVALLLVFMMAFMSFRKLSMAILVTTPVILSIVMIYGVMGYFGVWLGVGTSMFASIAIGLGIDFAVHTAERMETLETHMLNAKERVLALYNSTGRALFFNALALTLGFGVLVTSKVVPLVKFGSLVAVAISSSFIFSLLIIPAFMVLLKKQ</sequence>
<proteinExistence type="predicted"/>
<gene>
    <name evidence="8" type="ORF">HELGO_WM2035</name>
</gene>
<keyword evidence="3 6" id="KW-0812">Transmembrane</keyword>
<evidence type="ECO:0000256" key="1">
    <source>
        <dbReference type="ARBA" id="ARBA00004651"/>
    </source>
</evidence>
<dbReference type="InterPro" id="IPR004869">
    <property type="entry name" value="MMPL_dom"/>
</dbReference>
<evidence type="ECO:0000313" key="8">
    <source>
        <dbReference type="EMBL" id="CAA6828546.1"/>
    </source>
</evidence>
<dbReference type="Pfam" id="PF03176">
    <property type="entry name" value="MMPL"/>
    <property type="match status" value="2"/>
</dbReference>
<dbReference type="InterPro" id="IPR000731">
    <property type="entry name" value="SSD"/>
</dbReference>
<evidence type="ECO:0000256" key="6">
    <source>
        <dbReference type="SAM" id="Phobius"/>
    </source>
</evidence>
<feature type="domain" description="SSD" evidence="7">
    <location>
        <begin position="244"/>
        <end position="368"/>
    </location>
</feature>
<evidence type="ECO:0000256" key="2">
    <source>
        <dbReference type="ARBA" id="ARBA00022475"/>
    </source>
</evidence>
<accession>A0A6S6U676</accession>
<protein>
    <recommendedName>
        <fullName evidence="7">SSD domain-containing protein</fullName>
    </recommendedName>
</protein>
<name>A0A6S6U676_9BACT</name>